<keyword evidence="2" id="KW-1185">Reference proteome</keyword>
<protein>
    <submittedName>
        <fullName evidence="1">Uncharacterized protein</fullName>
    </submittedName>
</protein>
<organism evidence="1 2">
    <name type="scientific">Flavobacterium chilense</name>
    <dbReference type="NCBI Taxonomy" id="946677"/>
    <lineage>
        <taxon>Bacteria</taxon>
        <taxon>Pseudomonadati</taxon>
        <taxon>Bacteroidota</taxon>
        <taxon>Flavobacteriia</taxon>
        <taxon>Flavobacteriales</taxon>
        <taxon>Flavobacteriaceae</taxon>
        <taxon>Flavobacterium</taxon>
    </lineage>
</organism>
<reference evidence="2" key="1">
    <citation type="submission" date="2016-11" db="EMBL/GenBank/DDBJ databases">
        <authorList>
            <person name="Varghese N."/>
            <person name="Submissions S."/>
        </authorList>
    </citation>
    <scope>NUCLEOTIDE SEQUENCE [LARGE SCALE GENOMIC DNA]</scope>
    <source>
        <strain evidence="2">DSM 24724</strain>
    </source>
</reference>
<gene>
    <name evidence="1" type="ORF">SAMN05444484_1011369</name>
</gene>
<dbReference type="Proteomes" id="UP000184028">
    <property type="component" value="Unassembled WGS sequence"/>
</dbReference>
<evidence type="ECO:0000313" key="2">
    <source>
        <dbReference type="Proteomes" id="UP000184028"/>
    </source>
</evidence>
<accession>A0A1M7ABJ2</accession>
<sequence length="74" mass="8820">MTENCQNCMFFDNSRFLHKPQTKDAGICTKFTEVMFKNDTCKFHLPTQEFEEKEIFISGVDKQTLKPKQYDLFQ</sequence>
<dbReference type="AlphaFoldDB" id="A0A1M7ABJ2"/>
<proteinExistence type="predicted"/>
<dbReference type="EMBL" id="FRBT01000001">
    <property type="protein sequence ID" value="SHL40121.1"/>
    <property type="molecule type" value="Genomic_DNA"/>
</dbReference>
<evidence type="ECO:0000313" key="1">
    <source>
        <dbReference type="EMBL" id="SHL40121.1"/>
    </source>
</evidence>
<name>A0A1M7ABJ2_9FLAO</name>
<dbReference type="STRING" id="946677.SAMN05444484_1011369"/>